<organism evidence="3 4">
    <name type="scientific">Seminavis robusta</name>
    <dbReference type="NCBI Taxonomy" id="568900"/>
    <lineage>
        <taxon>Eukaryota</taxon>
        <taxon>Sar</taxon>
        <taxon>Stramenopiles</taxon>
        <taxon>Ochrophyta</taxon>
        <taxon>Bacillariophyta</taxon>
        <taxon>Bacillariophyceae</taxon>
        <taxon>Bacillariophycidae</taxon>
        <taxon>Naviculales</taxon>
        <taxon>Naviculaceae</taxon>
        <taxon>Seminavis</taxon>
    </lineage>
</organism>
<keyword evidence="1" id="KW-0175">Coiled coil</keyword>
<dbReference type="SMART" id="SM00015">
    <property type="entry name" value="IQ"/>
    <property type="match status" value="4"/>
</dbReference>
<keyword evidence="4" id="KW-1185">Reference proteome</keyword>
<sequence length="627" mass="70970">MKRHPSNRRISAVAISRGSSRRLMEETSGLRRCNTTTTATVVKTNHNSVTPHPTDIVDRAESVRGWVVGFLGRKLTLEEDELLQDDCAKFVSSNDSDQAAVKRVIQTLLGAYFFQAANGGTEDDENALPKSRANSIHLEAEAGIVETMAVTKIQASARGFMTRQSYASQLQEAKAKRISETKLKASRISDLTRTDSQELQEELQTVEPTVQVDAATLIQSMVRGHVSRQHNEYWQHKQIQKIAITNNNQTTTKDQEEPVGCAPVVVVAKEPSATTTPPPTKTRASVKTNRPSVSLAAITETAEVTFPTEENDANKPAILEDQPTKPMEDSSRTTNARGMILLNESSDELSSVTDMVKINIVIKVQALIRSFLVRRRRRRLRKAKSIRMLKCRPSLIFTVKGTPAEQTAATDIQRTLRGYVQRWKYWTAMRQQQLDEIQSLRAKQLRKIEERKKIMLKTTKKQLFFDATSLARQLQRAKRAIKFLVKEEKRAIQQNDRLSREIFELKKANQWLTNSNDTATCSNDTLQAEINLLQARKDKLKAAKTERQSTVQQLTVEWKRVSKETQLEKQRKEEIQACIAQIKERAADFFKEYNPNLEEEILESVKATIKTENSSNNAPKSNGIQVN</sequence>
<evidence type="ECO:0000313" key="4">
    <source>
        <dbReference type="Proteomes" id="UP001153069"/>
    </source>
</evidence>
<dbReference type="PROSITE" id="PS51082">
    <property type="entry name" value="WH2"/>
    <property type="match status" value="1"/>
</dbReference>
<dbReference type="GO" id="GO:0003779">
    <property type="term" value="F:actin binding"/>
    <property type="evidence" value="ECO:0007669"/>
    <property type="project" value="InterPro"/>
</dbReference>
<reference evidence="3" key="1">
    <citation type="submission" date="2020-06" db="EMBL/GenBank/DDBJ databases">
        <authorList>
            <consortium name="Plant Systems Biology data submission"/>
        </authorList>
    </citation>
    <scope>NUCLEOTIDE SEQUENCE</scope>
    <source>
        <strain evidence="3">D6</strain>
    </source>
</reference>
<accession>A0A9N8EZ12</accession>
<feature type="coiled-coil region" evidence="1">
    <location>
        <begin position="467"/>
        <end position="543"/>
    </location>
</feature>
<proteinExistence type="predicted"/>
<dbReference type="AlphaFoldDB" id="A0A9N8EZ12"/>
<evidence type="ECO:0000259" key="2">
    <source>
        <dbReference type="PROSITE" id="PS51082"/>
    </source>
</evidence>
<dbReference type="InterPro" id="IPR000048">
    <property type="entry name" value="IQ_motif_EF-hand-BS"/>
</dbReference>
<dbReference type="InterPro" id="IPR003124">
    <property type="entry name" value="WH2_dom"/>
</dbReference>
<evidence type="ECO:0000256" key="1">
    <source>
        <dbReference type="SAM" id="Coils"/>
    </source>
</evidence>
<dbReference type="EMBL" id="CAICTM010002192">
    <property type="protein sequence ID" value="CAB9528304.1"/>
    <property type="molecule type" value="Genomic_DNA"/>
</dbReference>
<feature type="domain" description="WH2" evidence="2">
    <location>
        <begin position="429"/>
        <end position="448"/>
    </location>
</feature>
<dbReference type="Proteomes" id="UP001153069">
    <property type="component" value="Unassembled WGS sequence"/>
</dbReference>
<dbReference type="PROSITE" id="PS50096">
    <property type="entry name" value="IQ"/>
    <property type="match status" value="4"/>
</dbReference>
<comment type="caution">
    <text evidence="3">The sequence shown here is derived from an EMBL/GenBank/DDBJ whole genome shotgun (WGS) entry which is preliminary data.</text>
</comment>
<protein>
    <recommendedName>
        <fullName evidence="2">WH2 domain-containing protein</fullName>
    </recommendedName>
</protein>
<dbReference type="Pfam" id="PF00612">
    <property type="entry name" value="IQ"/>
    <property type="match status" value="3"/>
</dbReference>
<gene>
    <name evidence="3" type="ORF">SEMRO_2194_G318520.1</name>
</gene>
<name>A0A9N8EZ12_9STRA</name>
<dbReference type="Gene3D" id="1.20.5.190">
    <property type="match status" value="1"/>
</dbReference>
<evidence type="ECO:0000313" key="3">
    <source>
        <dbReference type="EMBL" id="CAB9528304.1"/>
    </source>
</evidence>